<feature type="non-terminal residue" evidence="1">
    <location>
        <position position="1"/>
    </location>
</feature>
<sequence length="62" mass="7187">EEIRESNSRGKPEKTLLNQAASEIMSCVHFFFQHQDKDLWPPQSLLKQMFQVAPQVPGRVSF</sequence>
<organism evidence="1 2">
    <name type="scientific">Lynx pardinus</name>
    <name type="common">Iberian lynx</name>
    <name type="synonym">Felis pardina</name>
    <dbReference type="NCBI Taxonomy" id="191816"/>
    <lineage>
        <taxon>Eukaryota</taxon>
        <taxon>Metazoa</taxon>
        <taxon>Chordata</taxon>
        <taxon>Craniata</taxon>
        <taxon>Vertebrata</taxon>
        <taxon>Euteleostomi</taxon>
        <taxon>Mammalia</taxon>
        <taxon>Eutheria</taxon>
        <taxon>Laurasiatheria</taxon>
        <taxon>Carnivora</taxon>
        <taxon>Feliformia</taxon>
        <taxon>Felidae</taxon>
        <taxon>Felinae</taxon>
        <taxon>Lynx</taxon>
    </lineage>
</organism>
<evidence type="ECO:0000313" key="1">
    <source>
        <dbReference type="EMBL" id="VFV47470.1"/>
    </source>
</evidence>
<gene>
    <name evidence="1" type="ORF">LYPA_23C005734</name>
</gene>
<dbReference type="Proteomes" id="UP000386466">
    <property type="component" value="Unassembled WGS sequence"/>
</dbReference>
<protein>
    <submittedName>
        <fullName evidence="1">Uncharacterized protein</fullName>
    </submittedName>
</protein>
<name>A0A485PP15_LYNPA</name>
<proteinExistence type="predicted"/>
<keyword evidence="2" id="KW-1185">Reference proteome</keyword>
<dbReference type="AlphaFoldDB" id="A0A485PP15"/>
<reference evidence="1 2" key="1">
    <citation type="submission" date="2019-01" db="EMBL/GenBank/DDBJ databases">
        <authorList>
            <person name="Alioto T."/>
            <person name="Alioto T."/>
        </authorList>
    </citation>
    <scope>NUCLEOTIDE SEQUENCE [LARGE SCALE GENOMIC DNA]</scope>
</reference>
<evidence type="ECO:0000313" key="2">
    <source>
        <dbReference type="Proteomes" id="UP000386466"/>
    </source>
</evidence>
<accession>A0A485PP15</accession>
<dbReference type="EMBL" id="CAAGRJ010040706">
    <property type="protein sequence ID" value="VFV47470.1"/>
    <property type="molecule type" value="Genomic_DNA"/>
</dbReference>